<dbReference type="AlphaFoldDB" id="A0A811UP24"/>
<dbReference type="EMBL" id="CAJHJT010000012">
    <property type="protein sequence ID" value="CAD6999585.1"/>
    <property type="molecule type" value="Genomic_DNA"/>
</dbReference>
<feature type="chain" id="PRO_5032700939" evidence="1">
    <location>
        <begin position="23"/>
        <end position="140"/>
    </location>
</feature>
<accession>A0A811UP24</accession>
<name>A0A811UP24_CERCA</name>
<organism evidence="2 3">
    <name type="scientific">Ceratitis capitata</name>
    <name type="common">Mediterranean fruit fly</name>
    <name type="synonym">Tephritis capitata</name>
    <dbReference type="NCBI Taxonomy" id="7213"/>
    <lineage>
        <taxon>Eukaryota</taxon>
        <taxon>Metazoa</taxon>
        <taxon>Ecdysozoa</taxon>
        <taxon>Arthropoda</taxon>
        <taxon>Hexapoda</taxon>
        <taxon>Insecta</taxon>
        <taxon>Pterygota</taxon>
        <taxon>Neoptera</taxon>
        <taxon>Endopterygota</taxon>
        <taxon>Diptera</taxon>
        <taxon>Brachycera</taxon>
        <taxon>Muscomorpha</taxon>
        <taxon>Tephritoidea</taxon>
        <taxon>Tephritidae</taxon>
        <taxon>Ceratitis</taxon>
        <taxon>Ceratitis</taxon>
    </lineage>
</organism>
<proteinExistence type="predicted"/>
<reference evidence="2" key="1">
    <citation type="submission" date="2020-11" db="EMBL/GenBank/DDBJ databases">
        <authorList>
            <person name="Whitehead M."/>
        </authorList>
    </citation>
    <scope>NUCLEOTIDE SEQUENCE</scope>
    <source>
        <strain evidence="2">EGII</strain>
    </source>
</reference>
<keyword evidence="3" id="KW-1185">Reference proteome</keyword>
<comment type="caution">
    <text evidence="2">The sequence shown here is derived from an EMBL/GenBank/DDBJ whole genome shotgun (WGS) entry which is preliminary data.</text>
</comment>
<gene>
    <name evidence="2" type="ORF">CCAP1982_LOCUS8109</name>
</gene>
<evidence type="ECO:0000313" key="3">
    <source>
        <dbReference type="Proteomes" id="UP000606786"/>
    </source>
</evidence>
<dbReference type="Proteomes" id="UP000606786">
    <property type="component" value="Unassembled WGS sequence"/>
</dbReference>
<sequence length="140" mass="15679">MSMGSAARIYLAFNGFAWHVCAADWVTGWQWLDPNCCVCGSASHRLLVAALADCLHLFARYVPGLLTIRLVGKLFGFWSLAQPLARSLVRTFAQSLTRSLSQRRSDARMLARRWRGERLLNEDDDAERNCRFAAVGGFAV</sequence>
<evidence type="ECO:0000256" key="1">
    <source>
        <dbReference type="SAM" id="SignalP"/>
    </source>
</evidence>
<protein>
    <submittedName>
        <fullName evidence="2">(Mediterranean fruit fly) hypothetical protein</fullName>
    </submittedName>
</protein>
<feature type="signal peptide" evidence="1">
    <location>
        <begin position="1"/>
        <end position="22"/>
    </location>
</feature>
<evidence type="ECO:0000313" key="2">
    <source>
        <dbReference type="EMBL" id="CAD6999585.1"/>
    </source>
</evidence>
<keyword evidence="1" id="KW-0732">Signal</keyword>